<dbReference type="PANTHER" id="PTHR23523:SF2">
    <property type="entry name" value="2-NITROIMIDAZOLE TRANSPORTER"/>
    <property type="match status" value="1"/>
</dbReference>
<dbReference type="OrthoDB" id="9797740at2"/>
<organism evidence="1 2">
    <name type="scientific">Brevibacillus invocatus</name>
    <dbReference type="NCBI Taxonomy" id="173959"/>
    <lineage>
        <taxon>Bacteria</taxon>
        <taxon>Bacillati</taxon>
        <taxon>Bacillota</taxon>
        <taxon>Bacilli</taxon>
        <taxon>Bacillales</taxon>
        <taxon>Paenibacillaceae</taxon>
        <taxon>Brevibacillus</taxon>
    </lineage>
</organism>
<dbReference type="PANTHER" id="PTHR23523">
    <property type="match status" value="1"/>
</dbReference>
<reference evidence="1 2" key="1">
    <citation type="submission" date="2018-10" db="EMBL/GenBank/DDBJ databases">
        <title>Phylogenomics of Brevibacillus.</title>
        <authorList>
            <person name="Dunlap C."/>
        </authorList>
    </citation>
    <scope>NUCLEOTIDE SEQUENCE [LARGE SCALE GENOMIC DNA]</scope>
    <source>
        <strain evidence="1 2">JCM 12215</strain>
    </source>
</reference>
<dbReference type="RefSeq" id="WP_122910805.1">
    <property type="nucleotide sequence ID" value="NZ_CBCSBE010000014.1"/>
</dbReference>
<dbReference type="Proteomes" id="UP000282028">
    <property type="component" value="Unassembled WGS sequence"/>
</dbReference>
<evidence type="ECO:0000313" key="1">
    <source>
        <dbReference type="EMBL" id="RNB68505.1"/>
    </source>
</evidence>
<evidence type="ECO:0008006" key="3">
    <source>
        <dbReference type="Google" id="ProtNLM"/>
    </source>
</evidence>
<gene>
    <name evidence="1" type="ORF">EDM52_20510</name>
</gene>
<name>A0A3M8C0T1_9BACL</name>
<sequence length="103" mass="10933">MLHVSPWIASLFIAFGAGGLFPLALIIPIEEASSVEEATSWSAIMQFGGFMLGSLGPAFFGLTVDLFGNFQPALIVMLVTIGIMIVSIYKIGNKAPRAEQAKS</sequence>
<keyword evidence="2" id="KW-1185">Reference proteome</keyword>
<dbReference type="SUPFAM" id="SSF103473">
    <property type="entry name" value="MFS general substrate transporter"/>
    <property type="match status" value="1"/>
</dbReference>
<dbReference type="AlphaFoldDB" id="A0A3M8C0T1"/>
<accession>A0A3M8C0T1</accession>
<evidence type="ECO:0000313" key="2">
    <source>
        <dbReference type="Proteomes" id="UP000282028"/>
    </source>
</evidence>
<comment type="caution">
    <text evidence="1">The sequence shown here is derived from an EMBL/GenBank/DDBJ whole genome shotgun (WGS) entry which is preliminary data.</text>
</comment>
<proteinExistence type="predicted"/>
<dbReference type="InterPro" id="IPR036259">
    <property type="entry name" value="MFS_trans_sf"/>
</dbReference>
<dbReference type="EMBL" id="RHHR01000044">
    <property type="protein sequence ID" value="RNB68505.1"/>
    <property type="molecule type" value="Genomic_DNA"/>
</dbReference>
<dbReference type="InterPro" id="IPR052524">
    <property type="entry name" value="MFS_Cyanate_Porter"/>
</dbReference>
<protein>
    <recommendedName>
        <fullName evidence="3">MFS transporter</fullName>
    </recommendedName>
</protein>